<evidence type="ECO:0000313" key="5">
    <source>
        <dbReference type="Proteomes" id="UP000472262"/>
    </source>
</evidence>
<dbReference type="InterPro" id="IPR003599">
    <property type="entry name" value="Ig_sub"/>
</dbReference>
<dbReference type="InterPro" id="IPR036179">
    <property type="entry name" value="Ig-like_dom_sf"/>
</dbReference>
<dbReference type="PANTHER" id="PTHR23268">
    <property type="entry name" value="T-CELL RECEPTOR BETA CHAIN"/>
    <property type="match status" value="1"/>
</dbReference>
<dbReference type="Gene3D" id="2.60.40.10">
    <property type="entry name" value="Immunoglobulins"/>
    <property type="match status" value="1"/>
</dbReference>
<feature type="domain" description="Ig-like" evidence="3">
    <location>
        <begin position="20"/>
        <end position="122"/>
    </location>
</feature>
<dbReference type="InterPro" id="IPR050413">
    <property type="entry name" value="TCR_beta_variable"/>
</dbReference>
<keyword evidence="2" id="KW-0391">Immunity</keyword>
<dbReference type="PROSITE" id="PS50835">
    <property type="entry name" value="IG_LIKE"/>
    <property type="match status" value="1"/>
</dbReference>
<dbReference type="SUPFAM" id="SSF48726">
    <property type="entry name" value="Immunoglobulin"/>
    <property type="match status" value="1"/>
</dbReference>
<evidence type="ECO:0000259" key="3">
    <source>
        <dbReference type="PROSITE" id="PS50835"/>
    </source>
</evidence>
<keyword evidence="1" id="KW-0732">Signal</keyword>
<dbReference type="OMA" id="YGYQNTR"/>
<sequence length="150" mass="17252">NENVTFQYVLFVKFCVVCSPVIQQSPKYLRTVEEKEAKLFCRHGDNNYQYMYWYQQKSNGAMALIVLSYGATGDPNYEDGFKDRFKLERTETLNGVLKIPDLSQSDSGVYYCAVSMHSAVVFIACMTKNQTTRQTGNTHTHTHNKSNFIF</sequence>
<organism evidence="4 5">
    <name type="scientific">Sinocyclocheilus grahami</name>
    <name type="common">Dianchi golden-line fish</name>
    <name type="synonym">Barbus grahami</name>
    <dbReference type="NCBI Taxonomy" id="75366"/>
    <lineage>
        <taxon>Eukaryota</taxon>
        <taxon>Metazoa</taxon>
        <taxon>Chordata</taxon>
        <taxon>Craniata</taxon>
        <taxon>Vertebrata</taxon>
        <taxon>Euteleostomi</taxon>
        <taxon>Actinopterygii</taxon>
        <taxon>Neopterygii</taxon>
        <taxon>Teleostei</taxon>
        <taxon>Ostariophysi</taxon>
        <taxon>Cypriniformes</taxon>
        <taxon>Cyprinidae</taxon>
        <taxon>Cyprininae</taxon>
        <taxon>Sinocyclocheilus</taxon>
    </lineage>
</organism>
<reference evidence="4" key="1">
    <citation type="submission" date="2025-08" db="UniProtKB">
        <authorList>
            <consortium name="Ensembl"/>
        </authorList>
    </citation>
    <scope>IDENTIFICATION</scope>
</reference>
<accession>A0A672QM03</accession>
<dbReference type="SMART" id="SM00406">
    <property type="entry name" value="IGv"/>
    <property type="match status" value="1"/>
</dbReference>
<keyword evidence="5" id="KW-1185">Reference proteome</keyword>
<evidence type="ECO:0000256" key="1">
    <source>
        <dbReference type="ARBA" id="ARBA00022729"/>
    </source>
</evidence>
<dbReference type="InterPro" id="IPR013106">
    <property type="entry name" value="Ig_V-set"/>
</dbReference>
<evidence type="ECO:0000313" key="4">
    <source>
        <dbReference type="Ensembl" id="ENSSGRP00000077080.1"/>
    </source>
</evidence>
<dbReference type="AlphaFoldDB" id="A0A672QM03"/>
<evidence type="ECO:0000256" key="2">
    <source>
        <dbReference type="ARBA" id="ARBA00022859"/>
    </source>
</evidence>
<dbReference type="InParanoid" id="A0A672QM03"/>
<proteinExistence type="predicted"/>
<dbReference type="GO" id="GO:0002376">
    <property type="term" value="P:immune system process"/>
    <property type="evidence" value="ECO:0007669"/>
    <property type="project" value="UniProtKB-KW"/>
</dbReference>
<dbReference type="Ensembl" id="ENSSGRT00000082055.1">
    <property type="protein sequence ID" value="ENSSGRP00000077080.1"/>
    <property type="gene ID" value="ENSSGRG00000039044.1"/>
</dbReference>
<name>A0A672QM03_SINGR</name>
<protein>
    <recommendedName>
        <fullName evidence="3">Ig-like domain-containing protein</fullName>
    </recommendedName>
</protein>
<dbReference type="Proteomes" id="UP000472262">
    <property type="component" value="Unassembled WGS sequence"/>
</dbReference>
<dbReference type="InterPro" id="IPR013783">
    <property type="entry name" value="Ig-like_fold"/>
</dbReference>
<dbReference type="InterPro" id="IPR007110">
    <property type="entry name" value="Ig-like_dom"/>
</dbReference>
<dbReference type="GO" id="GO:0007166">
    <property type="term" value="P:cell surface receptor signaling pathway"/>
    <property type="evidence" value="ECO:0007669"/>
    <property type="project" value="TreeGrafter"/>
</dbReference>
<dbReference type="SMART" id="SM00409">
    <property type="entry name" value="IG"/>
    <property type="match status" value="1"/>
</dbReference>
<reference evidence="4" key="2">
    <citation type="submission" date="2025-09" db="UniProtKB">
        <authorList>
            <consortium name="Ensembl"/>
        </authorList>
    </citation>
    <scope>IDENTIFICATION</scope>
</reference>
<dbReference type="Pfam" id="PF07686">
    <property type="entry name" value="V-set"/>
    <property type="match status" value="1"/>
</dbReference>
<dbReference type="GO" id="GO:0005886">
    <property type="term" value="C:plasma membrane"/>
    <property type="evidence" value="ECO:0007669"/>
    <property type="project" value="TreeGrafter"/>
</dbReference>